<keyword evidence="2" id="KW-1185">Reference proteome</keyword>
<reference evidence="1 2" key="1">
    <citation type="journal article" date="2019" name="Commun. Biol.">
        <title>The bagworm genome reveals a unique fibroin gene that provides high tensile strength.</title>
        <authorList>
            <person name="Kono N."/>
            <person name="Nakamura H."/>
            <person name="Ohtoshi R."/>
            <person name="Tomita M."/>
            <person name="Numata K."/>
            <person name="Arakawa K."/>
        </authorList>
    </citation>
    <scope>NUCLEOTIDE SEQUENCE [LARGE SCALE GENOMIC DNA]</scope>
</reference>
<dbReference type="AlphaFoldDB" id="A0A4C1YTD3"/>
<protein>
    <submittedName>
        <fullName evidence="1">Uncharacterized protein</fullName>
    </submittedName>
</protein>
<comment type="caution">
    <text evidence="1">The sequence shown here is derived from an EMBL/GenBank/DDBJ whole genome shotgun (WGS) entry which is preliminary data.</text>
</comment>
<proteinExistence type="predicted"/>
<organism evidence="1 2">
    <name type="scientific">Eumeta variegata</name>
    <name type="common">Bagworm moth</name>
    <name type="synonym">Eumeta japonica</name>
    <dbReference type="NCBI Taxonomy" id="151549"/>
    <lineage>
        <taxon>Eukaryota</taxon>
        <taxon>Metazoa</taxon>
        <taxon>Ecdysozoa</taxon>
        <taxon>Arthropoda</taxon>
        <taxon>Hexapoda</taxon>
        <taxon>Insecta</taxon>
        <taxon>Pterygota</taxon>
        <taxon>Neoptera</taxon>
        <taxon>Endopterygota</taxon>
        <taxon>Lepidoptera</taxon>
        <taxon>Glossata</taxon>
        <taxon>Ditrysia</taxon>
        <taxon>Tineoidea</taxon>
        <taxon>Psychidae</taxon>
        <taxon>Oiketicinae</taxon>
        <taxon>Eumeta</taxon>
    </lineage>
</organism>
<dbReference type="EMBL" id="BGZK01001413">
    <property type="protein sequence ID" value="GBP79398.1"/>
    <property type="molecule type" value="Genomic_DNA"/>
</dbReference>
<name>A0A4C1YTD3_EUMVA</name>
<dbReference type="Proteomes" id="UP000299102">
    <property type="component" value="Unassembled WGS sequence"/>
</dbReference>
<accession>A0A4C1YTD3</accession>
<evidence type="ECO:0000313" key="2">
    <source>
        <dbReference type="Proteomes" id="UP000299102"/>
    </source>
</evidence>
<gene>
    <name evidence="1" type="ORF">EVAR_61823_1</name>
</gene>
<sequence length="186" mass="21132">MKLKCMSGSDVLGLAMGYKALLKHRRSDQRRLYAVDHNELSLSLPGRDTSACRLPHATALMLHQQGRKHVDFDINKKLTSNFESHSLLPLEVSALGRRARLSRLPAVECIRRCYILNLFSMKKFDEYIIRTAGAGAQPRKYARDLLMCVPAIERRSRSVGRTAPRLREPGPGRALAPYLLRCRFTE</sequence>
<evidence type="ECO:0000313" key="1">
    <source>
        <dbReference type="EMBL" id="GBP79398.1"/>
    </source>
</evidence>